<keyword evidence="1" id="KW-0472">Membrane</keyword>
<feature type="transmembrane region" description="Helical" evidence="1">
    <location>
        <begin position="243"/>
        <end position="261"/>
    </location>
</feature>
<evidence type="ECO:0000313" key="3">
    <source>
        <dbReference type="Proteomes" id="UP000785679"/>
    </source>
</evidence>
<dbReference type="AlphaFoldDB" id="A0A8J8P5A8"/>
<name>A0A8J8P5A8_HALGN</name>
<gene>
    <name evidence="2" type="ORF">FGO68_gene12152</name>
</gene>
<protein>
    <recommendedName>
        <fullName evidence="4">TRP C-terminal domain-containing protein</fullName>
    </recommendedName>
</protein>
<feature type="transmembrane region" description="Helical" evidence="1">
    <location>
        <begin position="91"/>
        <end position="117"/>
    </location>
</feature>
<organism evidence="2 3">
    <name type="scientific">Halteria grandinella</name>
    <dbReference type="NCBI Taxonomy" id="5974"/>
    <lineage>
        <taxon>Eukaryota</taxon>
        <taxon>Sar</taxon>
        <taxon>Alveolata</taxon>
        <taxon>Ciliophora</taxon>
        <taxon>Intramacronucleata</taxon>
        <taxon>Spirotrichea</taxon>
        <taxon>Stichotrichia</taxon>
        <taxon>Sporadotrichida</taxon>
        <taxon>Halteriidae</taxon>
        <taxon>Halteria</taxon>
    </lineage>
</organism>
<dbReference type="Proteomes" id="UP000785679">
    <property type="component" value="Unassembled WGS sequence"/>
</dbReference>
<sequence length="490" mass="56671">MNMIYMDLLQTDKWMNKLVDLDDDNDHALCPSFERVGYTSMNTVSNLGSTFVFLIIMVHAYLLTILLYFFKETALKKAYEFMNKRLIWNGILRFMIQQYQSILLACFINTSLALQNFNIDSETMKYQTSTVGNQMSVFSNFILFASVTLLPLIIAFIIKKHRDLILTEKFISKFGTVLDGLNCVRSVYWHVFVLIRWGLSIGIFVYLKDFASLQIIILLFVSLGFTIAIAYKQPYSSKMENNFKIMIEVFVTWYLYLLLMLADITSDAQLREIFGFCVLGVIGLCVAANLLKALHAATKKILTKIKAKRRQKLYTRNETKLRQEFPLNYQSNNTTVGLSVGDVSQIQEDITSQPQNEESKIRKKGQKSFKKINLKSKNSLWADIKSQQSKIQALPQYFRQQTPLPTTNRRPSLLRIDVPNDLPISHSYKPQQQPTLINQMYLKVQQDQLMRQGSLEQMRHFIIGVADDNSMPAYIQRTMTKKPFSEQSLI</sequence>
<feature type="transmembrane region" description="Helical" evidence="1">
    <location>
        <begin position="137"/>
        <end position="158"/>
    </location>
</feature>
<feature type="transmembrane region" description="Helical" evidence="1">
    <location>
        <begin position="51"/>
        <end position="70"/>
    </location>
</feature>
<keyword evidence="1" id="KW-1133">Transmembrane helix</keyword>
<evidence type="ECO:0008006" key="4">
    <source>
        <dbReference type="Google" id="ProtNLM"/>
    </source>
</evidence>
<proteinExistence type="predicted"/>
<keyword evidence="1" id="KW-0812">Transmembrane</keyword>
<comment type="caution">
    <text evidence="2">The sequence shown here is derived from an EMBL/GenBank/DDBJ whole genome shotgun (WGS) entry which is preliminary data.</text>
</comment>
<evidence type="ECO:0000256" key="1">
    <source>
        <dbReference type="SAM" id="Phobius"/>
    </source>
</evidence>
<accession>A0A8J8P5A8</accession>
<feature type="transmembrane region" description="Helical" evidence="1">
    <location>
        <begin position="213"/>
        <end position="231"/>
    </location>
</feature>
<reference evidence="2" key="1">
    <citation type="submission" date="2019-06" db="EMBL/GenBank/DDBJ databases">
        <authorList>
            <person name="Zheng W."/>
        </authorList>
    </citation>
    <scope>NUCLEOTIDE SEQUENCE</scope>
    <source>
        <strain evidence="2">QDHG01</strain>
    </source>
</reference>
<feature type="transmembrane region" description="Helical" evidence="1">
    <location>
        <begin position="273"/>
        <end position="291"/>
    </location>
</feature>
<feature type="transmembrane region" description="Helical" evidence="1">
    <location>
        <begin position="187"/>
        <end position="207"/>
    </location>
</feature>
<dbReference type="EMBL" id="RRYP01000564">
    <property type="protein sequence ID" value="TNV87223.1"/>
    <property type="molecule type" value="Genomic_DNA"/>
</dbReference>
<evidence type="ECO:0000313" key="2">
    <source>
        <dbReference type="EMBL" id="TNV87223.1"/>
    </source>
</evidence>
<keyword evidence="3" id="KW-1185">Reference proteome</keyword>